<protein>
    <submittedName>
        <fullName evidence="1">Uncharacterized protein</fullName>
    </submittedName>
</protein>
<evidence type="ECO:0000313" key="1">
    <source>
        <dbReference type="EMBL" id="AFY82710.1"/>
    </source>
</evidence>
<dbReference type="RefSeq" id="WP_015149344.1">
    <property type="nucleotide sequence ID" value="NC_019693.1"/>
</dbReference>
<dbReference type="Pfam" id="PF14516">
    <property type="entry name" value="AAA_35"/>
    <property type="match status" value="1"/>
</dbReference>
<evidence type="ECO:0000313" key="2">
    <source>
        <dbReference type="Proteomes" id="UP000010367"/>
    </source>
</evidence>
<dbReference type="OrthoDB" id="442423at2"/>
<dbReference type="STRING" id="56110.Oscil6304_3128"/>
<dbReference type="EMBL" id="CP003607">
    <property type="protein sequence ID" value="AFY82710.1"/>
    <property type="molecule type" value="Genomic_DNA"/>
</dbReference>
<dbReference type="Proteomes" id="UP000010367">
    <property type="component" value="Chromosome"/>
</dbReference>
<dbReference type="AlphaFoldDB" id="K9TJI4"/>
<name>K9TJI4_9CYAN</name>
<accession>K9TJI4</accession>
<gene>
    <name evidence="1" type="ORF">Oscil6304_3128</name>
</gene>
<reference evidence="1 2" key="1">
    <citation type="submission" date="2012-06" db="EMBL/GenBank/DDBJ databases">
        <title>Finished chromosome of genome of Oscillatoria acuminata PCC 6304.</title>
        <authorList>
            <consortium name="US DOE Joint Genome Institute"/>
            <person name="Gugger M."/>
            <person name="Coursin T."/>
            <person name="Rippka R."/>
            <person name="Tandeau De Marsac N."/>
            <person name="Huntemann M."/>
            <person name="Wei C.-L."/>
            <person name="Han J."/>
            <person name="Detter J.C."/>
            <person name="Han C."/>
            <person name="Tapia R."/>
            <person name="Davenport K."/>
            <person name="Daligault H."/>
            <person name="Erkkila T."/>
            <person name="Gu W."/>
            <person name="Munk A.C.C."/>
            <person name="Teshima H."/>
            <person name="Xu Y."/>
            <person name="Chain P."/>
            <person name="Chen A."/>
            <person name="Krypides N."/>
            <person name="Mavromatis K."/>
            <person name="Markowitz V."/>
            <person name="Szeto E."/>
            <person name="Ivanova N."/>
            <person name="Mikhailova N."/>
            <person name="Ovchinnikova G."/>
            <person name="Pagani I."/>
            <person name="Pati A."/>
            <person name="Goodwin L."/>
            <person name="Peters L."/>
            <person name="Pitluck S."/>
            <person name="Woyke T."/>
            <person name="Kerfeld C."/>
        </authorList>
    </citation>
    <scope>NUCLEOTIDE SEQUENCE [LARGE SCALE GENOMIC DNA]</scope>
    <source>
        <strain evidence="1 2">PCC 6304</strain>
    </source>
</reference>
<organism evidence="1 2">
    <name type="scientific">Oscillatoria acuminata PCC 6304</name>
    <dbReference type="NCBI Taxonomy" id="56110"/>
    <lineage>
        <taxon>Bacteria</taxon>
        <taxon>Bacillati</taxon>
        <taxon>Cyanobacteriota</taxon>
        <taxon>Cyanophyceae</taxon>
        <taxon>Oscillatoriophycideae</taxon>
        <taxon>Oscillatoriales</taxon>
        <taxon>Oscillatoriaceae</taxon>
        <taxon>Oscillatoria</taxon>
    </lineage>
</organism>
<dbReference type="InParanoid" id="K9TJI4"/>
<sequence>MVQRQVMNAQAFQDRVTALKAKKKTYKVLATFLQTGGDFEQTAAQSGIKEGTVRKHLSEIYTIFKIEGSKQKRERLIALFSQYQPELVNPKKRMDKVERLTGIVPLGSPFYIQRTEYQIIQQAFESCPEDRLVFCRLRSARGLGKSSLLIRLREFLEEDLGHAVGWVDLSQGTTGVLQDFPSLLKIFTKAVAQEFACALPHLSLSLPDLQQNHWREDLAPGTNCMDYLEQYVFKPIHESPAGRPLTLIIEGIDSLLGQERIQSPFLEWLRAWNERKMKRVSRSPVIWSNVVIAYSTEPYAAYEMAGSPLDNLGLPIELKEFDRQQVCDLTERYGLTWHNDQPEIEKLMSWMGGHPELLNRSLYAMRTENLTLDSFLASVTQPGSQFNSYLQGYLKTLQDHPALGDCFRKIIKGQPCSNRFSIFQLEKCGLINFDAQNQPKPRFKLYEEYFKQHLKYFPPTTDEA</sequence>
<proteinExistence type="predicted"/>
<dbReference type="SUPFAM" id="SSF52540">
    <property type="entry name" value="P-loop containing nucleoside triphosphate hydrolases"/>
    <property type="match status" value="1"/>
</dbReference>
<dbReference type="eggNOG" id="COG1672">
    <property type="taxonomic scope" value="Bacteria"/>
</dbReference>
<dbReference type="InterPro" id="IPR027417">
    <property type="entry name" value="P-loop_NTPase"/>
</dbReference>
<dbReference type="KEGG" id="oac:Oscil6304_3128"/>
<dbReference type="HOGENOM" id="CLU_589038_0_0_3"/>
<keyword evidence="2" id="KW-1185">Reference proteome</keyword>